<gene>
    <name evidence="19" type="ORF">FA15DRAFT_413387</name>
</gene>
<dbReference type="InterPro" id="IPR012132">
    <property type="entry name" value="GMC_OxRdtase"/>
</dbReference>
<dbReference type="InterPro" id="IPR036188">
    <property type="entry name" value="FAD/NAD-bd_sf"/>
</dbReference>
<keyword evidence="6" id="KW-0964">Secreted</keyword>
<reference evidence="19 20" key="1">
    <citation type="journal article" date="2019" name="Nat. Ecol. Evol.">
        <title>Megaphylogeny resolves global patterns of mushroom evolution.</title>
        <authorList>
            <person name="Varga T."/>
            <person name="Krizsan K."/>
            <person name="Foldi C."/>
            <person name="Dima B."/>
            <person name="Sanchez-Garcia M."/>
            <person name="Sanchez-Ramirez S."/>
            <person name="Szollosi G.J."/>
            <person name="Szarkandi J.G."/>
            <person name="Papp V."/>
            <person name="Albert L."/>
            <person name="Andreopoulos W."/>
            <person name="Angelini C."/>
            <person name="Antonin V."/>
            <person name="Barry K.W."/>
            <person name="Bougher N.L."/>
            <person name="Buchanan P."/>
            <person name="Buyck B."/>
            <person name="Bense V."/>
            <person name="Catcheside P."/>
            <person name="Chovatia M."/>
            <person name="Cooper J."/>
            <person name="Damon W."/>
            <person name="Desjardin D."/>
            <person name="Finy P."/>
            <person name="Geml J."/>
            <person name="Haridas S."/>
            <person name="Hughes K."/>
            <person name="Justo A."/>
            <person name="Karasinski D."/>
            <person name="Kautmanova I."/>
            <person name="Kiss B."/>
            <person name="Kocsube S."/>
            <person name="Kotiranta H."/>
            <person name="LaButti K.M."/>
            <person name="Lechner B.E."/>
            <person name="Liimatainen K."/>
            <person name="Lipzen A."/>
            <person name="Lukacs Z."/>
            <person name="Mihaltcheva S."/>
            <person name="Morgado L.N."/>
            <person name="Niskanen T."/>
            <person name="Noordeloos M.E."/>
            <person name="Ohm R.A."/>
            <person name="Ortiz-Santana B."/>
            <person name="Ovrebo C."/>
            <person name="Racz N."/>
            <person name="Riley R."/>
            <person name="Savchenko A."/>
            <person name="Shiryaev A."/>
            <person name="Soop K."/>
            <person name="Spirin V."/>
            <person name="Szebenyi C."/>
            <person name="Tomsovsky M."/>
            <person name="Tulloss R.E."/>
            <person name="Uehling J."/>
            <person name="Grigoriev I.V."/>
            <person name="Vagvolgyi C."/>
            <person name="Papp T."/>
            <person name="Martin F.M."/>
            <person name="Miettinen O."/>
            <person name="Hibbett D.S."/>
            <person name="Nagy L.G."/>
        </authorList>
    </citation>
    <scope>NUCLEOTIDE SEQUENCE [LARGE SCALE GENOMIC DNA]</scope>
    <source>
        <strain evidence="19 20">CBS 121175</strain>
    </source>
</reference>
<dbReference type="Gene3D" id="3.30.560.10">
    <property type="entry name" value="Glucose Oxidase, domain 3"/>
    <property type="match status" value="1"/>
</dbReference>
<keyword evidence="8" id="KW-0274">FAD</keyword>
<keyword evidence="16" id="KW-0812">Transmembrane</keyword>
<comment type="subunit">
    <text evidence="4">Monomer.</text>
</comment>
<keyword evidence="16" id="KW-0472">Membrane</keyword>
<dbReference type="InterPro" id="IPR007867">
    <property type="entry name" value="GMC_OxRtase_C"/>
</dbReference>
<evidence type="ECO:0000256" key="11">
    <source>
        <dbReference type="ARBA" id="ARBA00033986"/>
    </source>
</evidence>
<evidence type="ECO:0000256" key="6">
    <source>
        <dbReference type="ARBA" id="ARBA00022525"/>
    </source>
</evidence>
<feature type="transmembrane region" description="Helical" evidence="16">
    <location>
        <begin position="702"/>
        <end position="721"/>
    </location>
</feature>
<dbReference type="OrthoDB" id="269227at2759"/>
<feature type="chain" id="PRO_5022894801" description="pyranose dehydrogenase (acceptor)" evidence="17">
    <location>
        <begin position="28"/>
        <end position="722"/>
    </location>
</feature>
<evidence type="ECO:0000256" key="2">
    <source>
        <dbReference type="ARBA" id="ARBA00004613"/>
    </source>
</evidence>
<dbReference type="AlphaFoldDB" id="A0A5C3KWD2"/>
<keyword evidence="16" id="KW-1133">Transmembrane helix</keyword>
<evidence type="ECO:0000313" key="20">
    <source>
        <dbReference type="Proteomes" id="UP000307440"/>
    </source>
</evidence>
<dbReference type="InterPro" id="IPR000172">
    <property type="entry name" value="GMC_OxRdtase_N"/>
</dbReference>
<evidence type="ECO:0000256" key="9">
    <source>
        <dbReference type="ARBA" id="ARBA00023002"/>
    </source>
</evidence>
<keyword evidence="17" id="KW-0732">Signal</keyword>
<feature type="signal peptide" evidence="17">
    <location>
        <begin position="1"/>
        <end position="27"/>
    </location>
</feature>
<dbReference type="GO" id="GO:0033718">
    <property type="term" value="F:pyranose dehydrogenase (acceptor) activity"/>
    <property type="evidence" value="ECO:0007669"/>
    <property type="project" value="UniProtKB-EC"/>
</dbReference>
<dbReference type="PROSITE" id="PS00624">
    <property type="entry name" value="GMC_OXRED_2"/>
    <property type="match status" value="1"/>
</dbReference>
<comment type="catalytic activity">
    <reaction evidence="15">
        <text>a pyranoside + acceptor = a pyranosid-3,4-diulose + reduced acceptor.</text>
        <dbReference type="EC" id="1.1.99.29"/>
    </reaction>
</comment>
<evidence type="ECO:0000259" key="18">
    <source>
        <dbReference type="PROSITE" id="PS00624"/>
    </source>
</evidence>
<dbReference type="STRING" id="230819.A0A5C3KWD2"/>
<organism evidence="19 20">
    <name type="scientific">Coprinopsis marcescibilis</name>
    <name type="common">Agaric fungus</name>
    <name type="synonym">Psathyrella marcescibilis</name>
    <dbReference type="NCBI Taxonomy" id="230819"/>
    <lineage>
        <taxon>Eukaryota</taxon>
        <taxon>Fungi</taxon>
        <taxon>Dikarya</taxon>
        <taxon>Basidiomycota</taxon>
        <taxon>Agaricomycotina</taxon>
        <taxon>Agaricomycetes</taxon>
        <taxon>Agaricomycetidae</taxon>
        <taxon>Agaricales</taxon>
        <taxon>Agaricineae</taxon>
        <taxon>Psathyrellaceae</taxon>
        <taxon>Coprinopsis</taxon>
    </lineage>
</organism>
<protein>
    <recommendedName>
        <fullName evidence="5">pyranose dehydrogenase (acceptor)</fullName>
        <ecNumber evidence="5">1.1.99.29</ecNumber>
    </recommendedName>
</protein>
<dbReference type="SUPFAM" id="SSF54373">
    <property type="entry name" value="FAD-linked reductases, C-terminal domain"/>
    <property type="match status" value="1"/>
</dbReference>
<evidence type="ECO:0000256" key="15">
    <source>
        <dbReference type="ARBA" id="ARBA00034059"/>
    </source>
</evidence>
<dbReference type="EC" id="1.1.99.29" evidence="5"/>
<proteinExistence type="inferred from homology"/>
<dbReference type="Pfam" id="PF00732">
    <property type="entry name" value="GMC_oxred_N"/>
    <property type="match status" value="1"/>
</dbReference>
<keyword evidence="7" id="KW-0285">Flavoprotein</keyword>
<dbReference type="PANTHER" id="PTHR11552:SF218">
    <property type="entry name" value="GLUCOSE-METHANOL-CHOLINE OXIDOREDUCTASE N-TERMINAL DOMAIN-CONTAINING PROTEIN"/>
    <property type="match status" value="1"/>
</dbReference>
<feature type="domain" description="Glucose-methanol-choline oxidoreductase N-terminal" evidence="18">
    <location>
        <begin position="354"/>
        <end position="368"/>
    </location>
</feature>
<comment type="catalytic activity">
    <reaction evidence="11">
        <text>pyranose + acceptor = pyranos-2-ulose + reduced acceptor.</text>
        <dbReference type="EC" id="1.1.99.29"/>
    </reaction>
</comment>
<evidence type="ECO:0000256" key="17">
    <source>
        <dbReference type="SAM" id="SignalP"/>
    </source>
</evidence>
<dbReference type="GO" id="GO:0050660">
    <property type="term" value="F:flavin adenine dinucleotide binding"/>
    <property type="evidence" value="ECO:0007669"/>
    <property type="project" value="InterPro"/>
</dbReference>
<dbReference type="PANTHER" id="PTHR11552">
    <property type="entry name" value="GLUCOSE-METHANOL-CHOLINE GMC OXIDOREDUCTASE"/>
    <property type="match status" value="1"/>
</dbReference>
<dbReference type="Pfam" id="PF05199">
    <property type="entry name" value="GMC_oxred_C"/>
    <property type="match status" value="1"/>
</dbReference>
<sequence>MPRSRRSNWVQRASLLGVALSTTAVGALSPPGPQFARRSEGHNLHQLAKRAFTLAGPDDILKSYDYVIAGGGLAGLVIASRLSEDAGTSVLVLEAGLSGDARAADVNAPAGAYYASIVGSEYDWNHPIEPQRFLNGRAGNWPRGKILGGSTAMNAMYLVRPARQELDAWSNMLAADPETRDGSELWNWANLFEAMKKSENFTAPSGEAYEVAGEYPFSAANHGESGPMQLGYPSVMVEAVAGWLPALEAAGVPPLEAPNGGVTLGGFISPSSISPANYTRSYSRSAYIDSLPPRSNLHILSEATVTRLGFSDRVRAQVGDESEALIANRVEFGLGDGSTRFVVGVNREVVLAGGPMGSPKILMHSGVGPADVLNAIGLDVHLELPGVGQHLADHMTAGVVFRAAVPTGGDVRDRDDEFSRSPEFLSFINDAVGFTDIQRLFGDNHVLLQQEVAEIIQNATANDGAGIGDMSMERLVPGGSPEVRAGYLHTYNITAQTLWENVGQIEFLLSLISPGSISIQSAIQHPFSRGRVYINSTEPYDPIVIDPNYFSHPVDRTIIRQGVKVVREIGNALRTAGIVTEEVQPGPDVQSDEALDGYLTNWGANTQYHPAGSCAMLPRKLGGCVNAKLKVYGTANVRVADSSVYPFEFAAHLASATYGLAETAAEVLKEEAFGVPASAKIADSDLGQQGGGGGPRSGAREGGVAVGLLVAVLVGLSGVFVL</sequence>
<evidence type="ECO:0000256" key="4">
    <source>
        <dbReference type="ARBA" id="ARBA00011245"/>
    </source>
</evidence>
<comment type="catalytic activity">
    <reaction evidence="12">
        <text>pyranose + acceptor = pyranos-2,3-diulose + reduced acceptor.</text>
        <dbReference type="EC" id="1.1.99.29"/>
    </reaction>
</comment>
<dbReference type="Gene3D" id="3.50.50.60">
    <property type="entry name" value="FAD/NAD(P)-binding domain"/>
    <property type="match status" value="1"/>
</dbReference>
<name>A0A5C3KWD2_COPMA</name>
<evidence type="ECO:0000256" key="10">
    <source>
        <dbReference type="ARBA" id="ARBA00024699"/>
    </source>
</evidence>
<evidence type="ECO:0000256" key="3">
    <source>
        <dbReference type="ARBA" id="ARBA00010790"/>
    </source>
</evidence>
<evidence type="ECO:0000256" key="5">
    <source>
        <dbReference type="ARBA" id="ARBA00013177"/>
    </source>
</evidence>
<comment type="catalytic activity">
    <reaction evidence="13">
        <text>pyranose + acceptor = pyranos-3-ulose + reduced acceptor.</text>
        <dbReference type="EC" id="1.1.99.29"/>
    </reaction>
</comment>
<comment type="cofactor">
    <cofactor evidence="1">
        <name>FAD</name>
        <dbReference type="ChEBI" id="CHEBI:57692"/>
    </cofactor>
</comment>
<evidence type="ECO:0000256" key="16">
    <source>
        <dbReference type="SAM" id="Phobius"/>
    </source>
</evidence>
<comment type="subcellular location">
    <subcellularLocation>
        <location evidence="2">Secreted</location>
    </subcellularLocation>
</comment>
<keyword evidence="9" id="KW-0560">Oxidoreductase</keyword>
<evidence type="ECO:0000256" key="7">
    <source>
        <dbReference type="ARBA" id="ARBA00022630"/>
    </source>
</evidence>
<evidence type="ECO:0000256" key="1">
    <source>
        <dbReference type="ARBA" id="ARBA00001974"/>
    </source>
</evidence>
<accession>A0A5C3KWD2</accession>
<dbReference type="Gene3D" id="4.10.450.10">
    <property type="entry name" value="Glucose Oxidase, domain 2"/>
    <property type="match status" value="1"/>
</dbReference>
<dbReference type="InterPro" id="IPR027424">
    <property type="entry name" value="Glucose_Oxidase_domain_2"/>
</dbReference>
<dbReference type="GO" id="GO:0005576">
    <property type="term" value="C:extracellular region"/>
    <property type="evidence" value="ECO:0007669"/>
    <property type="project" value="UniProtKB-SubCell"/>
</dbReference>
<keyword evidence="20" id="KW-1185">Reference proteome</keyword>
<comment type="similarity">
    <text evidence="3">Belongs to the GMC oxidoreductase family.</text>
</comment>
<dbReference type="SUPFAM" id="SSF51905">
    <property type="entry name" value="FAD/NAD(P)-binding domain"/>
    <property type="match status" value="1"/>
</dbReference>
<evidence type="ECO:0000256" key="8">
    <source>
        <dbReference type="ARBA" id="ARBA00022827"/>
    </source>
</evidence>
<evidence type="ECO:0000256" key="12">
    <source>
        <dbReference type="ARBA" id="ARBA00034010"/>
    </source>
</evidence>
<evidence type="ECO:0000313" key="19">
    <source>
        <dbReference type="EMBL" id="TFK24520.1"/>
    </source>
</evidence>
<evidence type="ECO:0000256" key="13">
    <source>
        <dbReference type="ARBA" id="ARBA00034029"/>
    </source>
</evidence>
<dbReference type="Proteomes" id="UP000307440">
    <property type="component" value="Unassembled WGS sequence"/>
</dbReference>
<dbReference type="EMBL" id="ML210199">
    <property type="protein sequence ID" value="TFK24520.1"/>
    <property type="molecule type" value="Genomic_DNA"/>
</dbReference>
<comment type="function">
    <text evidence="10">Catalyzes the single-oxidation or sequential double oxidation reaction of carbohydrates primarily at carbon-2 and/or carbon-3 with the concomitant reduction of the flavin. The enzyme exhibits a broad sugar substrate specificity, oxidizing different aldopyranoses to the corresponding C-1, C-2, C-3 or C-1,2, C-2,3 and C-3,4 (di)dehydro sugars with substrate-specific regioselectivity. Accepts only a narrow range of electron acceptors such as substituted benzoquinones and complexed metal ions and reacts extremely slowly with O(2) as acceptor. May play a role in the natural recycling of plant matter by oxidizing all major monosaccharides in lignocellulose and by reducing quinone compounds or reactive radical species generated during lignin depolymerization.</text>
</comment>
<comment type="catalytic activity">
    <reaction evidence="14">
        <text>a pyranoside + acceptor = a pyranosid-3-ulose + reduced acceptor.</text>
        <dbReference type="EC" id="1.1.99.29"/>
    </reaction>
</comment>
<evidence type="ECO:0000256" key="14">
    <source>
        <dbReference type="ARBA" id="ARBA00034050"/>
    </source>
</evidence>